<dbReference type="RefSeq" id="WP_229490419.1">
    <property type="nucleotide sequence ID" value="NZ_JAIVFQ010000132.1"/>
</dbReference>
<feature type="region of interest" description="Disordered" evidence="1">
    <location>
        <begin position="278"/>
        <end position="297"/>
    </location>
</feature>
<organism evidence="2 3">
    <name type="scientific">Nostoc favosum CHAB5714</name>
    <dbReference type="NCBI Taxonomy" id="2780399"/>
    <lineage>
        <taxon>Bacteria</taxon>
        <taxon>Bacillati</taxon>
        <taxon>Cyanobacteriota</taxon>
        <taxon>Cyanophyceae</taxon>
        <taxon>Nostocales</taxon>
        <taxon>Nostocaceae</taxon>
        <taxon>Nostoc</taxon>
        <taxon>Nostoc favosum</taxon>
    </lineage>
</organism>
<dbReference type="EMBL" id="JAIVFQ010000132">
    <property type="protein sequence ID" value="MCC5604512.1"/>
    <property type="molecule type" value="Genomic_DNA"/>
</dbReference>
<proteinExistence type="predicted"/>
<keyword evidence="3" id="KW-1185">Reference proteome</keyword>
<name>A0ABS8IJX8_9NOSO</name>
<evidence type="ECO:0000313" key="2">
    <source>
        <dbReference type="EMBL" id="MCC5604512.1"/>
    </source>
</evidence>
<evidence type="ECO:0000256" key="1">
    <source>
        <dbReference type="SAM" id="MobiDB-lite"/>
    </source>
</evidence>
<reference evidence="2 3" key="1">
    <citation type="journal article" date="2021" name="Microorganisms">
        <title>Genome Evolution of Filamentous Cyanobacterium Nostoc Species: From Facultative Symbiosis to Free Living.</title>
        <authorList>
            <person name="Huo D."/>
            <person name="Li H."/>
            <person name="Cai F."/>
            <person name="Guo X."/>
            <person name="Qiao Z."/>
            <person name="Wang W."/>
            <person name="Yu G."/>
            <person name="Li R."/>
        </authorList>
    </citation>
    <scope>NUCLEOTIDE SEQUENCE [LARGE SCALE GENOMIC DNA]</scope>
    <source>
        <strain evidence="2 3">CHAB 5714</strain>
    </source>
</reference>
<accession>A0ABS8IJX8</accession>
<comment type="caution">
    <text evidence="2">The sequence shown here is derived from an EMBL/GenBank/DDBJ whole genome shotgun (WGS) entry which is preliminary data.</text>
</comment>
<sequence length="337" mass="38679">MGNTIIPLGDGGDEGTSRWMKAGGIAIDSEHYRKVANAKDIDRRTYTSRQHQDYLKPEEVLECEKFRIQDTYGMSVTPDLVEKDDGGRLIKKIVALEAILAQTGEMITDEQGREFIPPPAIVAERDKSERERLAICTDWSNHSTAWLMRHRLGLRAVLMDLMAGVEIKGDEAMIQALADFSKRNASHVKGILNLTIPLSESPVWILGQYLWQLGLSTESRRPMEDGQRVRYYRLNTEDVEFIQNVLDYRQRQREDRERKRQESLELQAAYAARIQAQYGINPPSTPPKHEDGDNNRGVWTQRQNSVILGGSELNITLDWRLSGWRMELTRLRNYLVP</sequence>
<protein>
    <submittedName>
        <fullName evidence="2">Uncharacterized protein</fullName>
    </submittedName>
</protein>
<evidence type="ECO:0000313" key="3">
    <source>
        <dbReference type="Proteomes" id="UP001199525"/>
    </source>
</evidence>
<gene>
    <name evidence="2" type="ORF">LC586_36500</name>
</gene>
<dbReference type="Proteomes" id="UP001199525">
    <property type="component" value="Unassembled WGS sequence"/>
</dbReference>